<reference evidence="2" key="1">
    <citation type="submission" date="2021-10" db="EMBL/GenBank/DDBJ databases">
        <title>Novel species in genus Arthrobacter.</title>
        <authorList>
            <person name="Liu Y."/>
        </authorList>
    </citation>
    <scope>NUCLEOTIDE SEQUENCE</scope>
    <source>
        <strain evidence="2">Zg-Y453</strain>
    </source>
</reference>
<evidence type="ECO:0000313" key="3">
    <source>
        <dbReference type="Proteomes" id="UP001139158"/>
    </source>
</evidence>
<comment type="caution">
    <text evidence="2">The sequence shown here is derived from an EMBL/GenBank/DDBJ whole genome shotgun (WGS) entry which is preliminary data.</text>
</comment>
<sequence length="59" mass="6151">MNKSLRIFKSEVRQLKDEDVPAGTPAAETDPVTGAPIPPVPPAPVPGTPLPPASRAPRD</sequence>
<dbReference type="AlphaFoldDB" id="A0A9X1SD82"/>
<feature type="compositionally biased region" description="Basic and acidic residues" evidence="1">
    <location>
        <begin position="8"/>
        <end position="19"/>
    </location>
</feature>
<protein>
    <submittedName>
        <fullName evidence="2">Uncharacterized protein</fullName>
    </submittedName>
</protein>
<feature type="compositionally biased region" description="Pro residues" evidence="1">
    <location>
        <begin position="36"/>
        <end position="59"/>
    </location>
</feature>
<accession>A0A9X1SD82</accession>
<evidence type="ECO:0000256" key="1">
    <source>
        <dbReference type="SAM" id="MobiDB-lite"/>
    </source>
</evidence>
<dbReference type="Proteomes" id="UP001139158">
    <property type="component" value="Unassembled WGS sequence"/>
</dbReference>
<feature type="region of interest" description="Disordered" evidence="1">
    <location>
        <begin position="1"/>
        <end position="59"/>
    </location>
</feature>
<proteinExistence type="predicted"/>
<keyword evidence="3" id="KW-1185">Reference proteome</keyword>
<name>A0A9X1SD82_9MICC</name>
<organism evidence="2 3">
    <name type="scientific">Arthrobacter caoxuetaonis</name>
    <dbReference type="NCBI Taxonomy" id="2886935"/>
    <lineage>
        <taxon>Bacteria</taxon>
        <taxon>Bacillati</taxon>
        <taxon>Actinomycetota</taxon>
        <taxon>Actinomycetes</taxon>
        <taxon>Micrococcales</taxon>
        <taxon>Micrococcaceae</taxon>
        <taxon>Arthrobacter</taxon>
    </lineage>
</organism>
<evidence type="ECO:0000313" key="2">
    <source>
        <dbReference type="EMBL" id="MCC3298421.1"/>
    </source>
</evidence>
<dbReference type="EMBL" id="JAJFZV010000011">
    <property type="protein sequence ID" value="MCC3298421.1"/>
    <property type="molecule type" value="Genomic_DNA"/>
</dbReference>
<gene>
    <name evidence="2" type="ORF">LJ757_11475</name>
</gene>
<dbReference type="RefSeq" id="WP_227896290.1">
    <property type="nucleotide sequence ID" value="NZ_CP099466.1"/>
</dbReference>